<feature type="compositionally biased region" description="Low complexity" evidence="11">
    <location>
        <begin position="457"/>
        <end position="469"/>
    </location>
</feature>
<feature type="region of interest" description="Disordered" evidence="11">
    <location>
        <begin position="807"/>
        <end position="826"/>
    </location>
</feature>
<feature type="compositionally biased region" description="Polar residues" evidence="11">
    <location>
        <begin position="473"/>
        <end position="485"/>
    </location>
</feature>
<comment type="catalytic activity">
    <reaction evidence="9">
        <text>L-seryl-[protein] + ATP = O-phospho-L-seryl-[protein] + ADP + H(+)</text>
        <dbReference type="Rhea" id="RHEA:17989"/>
        <dbReference type="Rhea" id="RHEA-COMP:9863"/>
        <dbReference type="Rhea" id="RHEA-COMP:11604"/>
        <dbReference type="ChEBI" id="CHEBI:15378"/>
        <dbReference type="ChEBI" id="CHEBI:29999"/>
        <dbReference type="ChEBI" id="CHEBI:30616"/>
        <dbReference type="ChEBI" id="CHEBI:83421"/>
        <dbReference type="ChEBI" id="CHEBI:456216"/>
        <dbReference type="EC" id="2.7.11.1"/>
    </reaction>
</comment>
<dbReference type="FunFam" id="1.10.510.10:FF:000571">
    <property type="entry name" value="Maternal embryonic leucine zipper kinase"/>
    <property type="match status" value="1"/>
</dbReference>
<sequence length="869" mass="97301">MNSKFRRKSGSINDTRIAGLYDLEHTIGKGHFAVVKLARHVFTGEKVAVKVIDKTKMQEDTRKYMMQEVRCMKLVQHPNIVRLYEVIDTQTKLFLILELGDYDMYDYIMKNLDKGCKESDAQQYFSQIIKAIDYCHTLHVVHRDLKLENVVFFEKLGMVKLTDFGFSNLYTPGQQLNTSCGSLAYSAPEILLGDAYDPTAVDIWSLGVILYMLVCGRLPFQEANESETLTKILDCRFTLPDHLSTPSTYYLLAERVLASYREEQANRLLCAIQTPSDDKEIFDNEHNFSCTATVSGGFQTRSRSNSWRGASSKRAFTILKEESEEELSSYLRSSSRQSSRNSSPSVSMFGGLHSSRDRISPQAIQELLEFSRTSGIRRAASPDSRFSSRSPSPPTSSGRTSPAFSGIVSGIARLKSSMITSTSGMRKLSSSPHLLGICEESEDLTDSNASPFYANTSKSGFQKSSPSSKGHLTRNNRSASTGFPSSVTARLQKMSTITNNDVFDNPSTSTAASSRSNSITSLQTYGSARVVRPRQAVVSPDMCRRYEQHQRFVTRSRKSTSCSSSETSDDDTNERKWSLIGSKYCKRNPDDPKPDEDPPKGGTGGGNFHGSLSVKMTIPESETNGNHEQESTTNADNSNNGTKSNKNGNMNRWDSLELLDSCSTYGRYSGVLQPILEHPPDSLLYDRAAFIRCRMFNKSETAREALHDWLQESQVFNDYEVEEYDNYRDKFVNSSPPKFGHMKRASLNPSASSPFYRSLTRSRSLDSTFRSMHDSISNGSRSLMDSRSDSICLDLSDKEDMQISMISDSSSTTIDSGCSSDDEPDQTGITIKFPMNYSPFSLKKPKIDFQENIYKFLRSVHKFSGPLID</sequence>
<keyword evidence="6" id="KW-0418">Kinase</keyword>
<evidence type="ECO:0000256" key="1">
    <source>
        <dbReference type="ARBA" id="ARBA00001946"/>
    </source>
</evidence>
<evidence type="ECO:0000256" key="9">
    <source>
        <dbReference type="ARBA" id="ARBA00048679"/>
    </source>
</evidence>
<keyword evidence="3" id="KW-0723">Serine/threonine-protein kinase</keyword>
<dbReference type="SUPFAM" id="SSF56112">
    <property type="entry name" value="Protein kinase-like (PK-like)"/>
    <property type="match status" value="1"/>
</dbReference>
<feature type="region of interest" description="Disordered" evidence="11">
    <location>
        <begin position="497"/>
        <end position="519"/>
    </location>
</feature>
<dbReference type="SMART" id="SM00220">
    <property type="entry name" value="S_TKc"/>
    <property type="match status" value="1"/>
</dbReference>
<dbReference type="WBParaSite" id="ACRNAN_scaffold493.g17087.t2">
    <property type="protein sequence ID" value="ACRNAN_scaffold493.g17087.t2"/>
    <property type="gene ID" value="ACRNAN_scaffold493.g17087"/>
</dbReference>
<feature type="domain" description="Protein kinase" evidence="12">
    <location>
        <begin position="21"/>
        <end position="289"/>
    </location>
</feature>
<feature type="compositionally biased region" description="Polar residues" evidence="11">
    <location>
        <begin position="497"/>
        <end position="506"/>
    </location>
</feature>
<dbReference type="PROSITE" id="PS00107">
    <property type="entry name" value="PROTEIN_KINASE_ATP"/>
    <property type="match status" value="1"/>
</dbReference>
<dbReference type="PROSITE" id="PS50011">
    <property type="entry name" value="PROTEIN_KINASE_DOM"/>
    <property type="match status" value="1"/>
</dbReference>
<accession>A0A914E0N0</accession>
<feature type="region of interest" description="Disordered" evidence="11">
    <location>
        <begin position="378"/>
        <end position="404"/>
    </location>
</feature>
<comment type="catalytic activity">
    <reaction evidence="8">
        <text>L-threonyl-[protein] + ATP = O-phospho-L-threonyl-[protein] + ADP + H(+)</text>
        <dbReference type="Rhea" id="RHEA:46608"/>
        <dbReference type="Rhea" id="RHEA-COMP:11060"/>
        <dbReference type="Rhea" id="RHEA-COMP:11605"/>
        <dbReference type="ChEBI" id="CHEBI:15378"/>
        <dbReference type="ChEBI" id="CHEBI:30013"/>
        <dbReference type="ChEBI" id="CHEBI:30616"/>
        <dbReference type="ChEBI" id="CHEBI:61977"/>
        <dbReference type="ChEBI" id="CHEBI:456216"/>
        <dbReference type="EC" id="2.7.11.1"/>
    </reaction>
</comment>
<dbReference type="GO" id="GO:0005737">
    <property type="term" value="C:cytoplasm"/>
    <property type="evidence" value="ECO:0007669"/>
    <property type="project" value="TreeGrafter"/>
</dbReference>
<dbReference type="Proteomes" id="UP000887540">
    <property type="component" value="Unplaced"/>
</dbReference>
<feature type="compositionally biased region" description="Low complexity" evidence="11">
    <location>
        <begin position="507"/>
        <end position="519"/>
    </location>
</feature>
<dbReference type="EC" id="2.7.11.1" evidence="2"/>
<keyword evidence="13" id="KW-1185">Reference proteome</keyword>
<evidence type="ECO:0000256" key="10">
    <source>
        <dbReference type="PROSITE-ProRule" id="PRU10141"/>
    </source>
</evidence>
<feature type="compositionally biased region" description="Basic and acidic residues" evidence="11">
    <location>
        <begin position="587"/>
        <end position="599"/>
    </location>
</feature>
<evidence type="ECO:0000313" key="14">
    <source>
        <dbReference type="WBParaSite" id="ACRNAN_scaffold493.g17087.t2"/>
    </source>
</evidence>
<dbReference type="PROSITE" id="PS00108">
    <property type="entry name" value="PROTEIN_KINASE_ST"/>
    <property type="match status" value="1"/>
</dbReference>
<dbReference type="FunFam" id="3.30.200.20:FF:000003">
    <property type="entry name" value="Non-specific serine/threonine protein kinase"/>
    <property type="match status" value="1"/>
</dbReference>
<evidence type="ECO:0000256" key="4">
    <source>
        <dbReference type="ARBA" id="ARBA00022679"/>
    </source>
</evidence>
<dbReference type="Pfam" id="PF00069">
    <property type="entry name" value="Pkinase"/>
    <property type="match status" value="1"/>
</dbReference>
<feature type="compositionally biased region" description="Low complexity" evidence="11">
    <location>
        <begin position="330"/>
        <end position="347"/>
    </location>
</feature>
<keyword evidence="4" id="KW-0808">Transferase</keyword>
<evidence type="ECO:0000256" key="6">
    <source>
        <dbReference type="ARBA" id="ARBA00022777"/>
    </source>
</evidence>
<feature type="binding site" evidence="10">
    <location>
        <position position="50"/>
    </location>
    <ligand>
        <name>ATP</name>
        <dbReference type="ChEBI" id="CHEBI:30616"/>
    </ligand>
</feature>
<dbReference type="InterPro" id="IPR011009">
    <property type="entry name" value="Kinase-like_dom_sf"/>
</dbReference>
<dbReference type="Gene3D" id="1.10.510.10">
    <property type="entry name" value="Transferase(Phosphotransferase) domain 1"/>
    <property type="match status" value="1"/>
</dbReference>
<evidence type="ECO:0000256" key="11">
    <source>
        <dbReference type="SAM" id="MobiDB-lite"/>
    </source>
</evidence>
<evidence type="ECO:0000256" key="8">
    <source>
        <dbReference type="ARBA" id="ARBA00047899"/>
    </source>
</evidence>
<name>A0A914E0N0_9BILA</name>
<feature type="compositionally biased region" description="Low complexity" evidence="11">
    <location>
        <begin position="637"/>
        <end position="651"/>
    </location>
</feature>
<feature type="region of interest" description="Disordered" evidence="11">
    <location>
        <begin position="448"/>
        <end position="485"/>
    </location>
</feature>
<comment type="cofactor">
    <cofactor evidence="1">
        <name>Mg(2+)</name>
        <dbReference type="ChEBI" id="CHEBI:18420"/>
    </cofactor>
</comment>
<dbReference type="InterPro" id="IPR017441">
    <property type="entry name" value="Protein_kinase_ATP_BS"/>
</dbReference>
<dbReference type="PANTHER" id="PTHR24346:SF45">
    <property type="entry name" value="PROTEIN KINASE DOMAIN-CONTAINING PROTEIN"/>
    <property type="match status" value="1"/>
</dbReference>
<dbReference type="GO" id="GO:0005524">
    <property type="term" value="F:ATP binding"/>
    <property type="evidence" value="ECO:0007669"/>
    <property type="project" value="UniProtKB-UniRule"/>
</dbReference>
<dbReference type="GO" id="GO:0035556">
    <property type="term" value="P:intracellular signal transduction"/>
    <property type="evidence" value="ECO:0007669"/>
    <property type="project" value="TreeGrafter"/>
</dbReference>
<evidence type="ECO:0000256" key="3">
    <source>
        <dbReference type="ARBA" id="ARBA00022527"/>
    </source>
</evidence>
<evidence type="ECO:0000259" key="12">
    <source>
        <dbReference type="PROSITE" id="PS50011"/>
    </source>
</evidence>
<feature type="compositionally biased region" description="Low complexity" evidence="11">
    <location>
        <begin position="807"/>
        <end position="819"/>
    </location>
</feature>
<dbReference type="GO" id="GO:0004674">
    <property type="term" value="F:protein serine/threonine kinase activity"/>
    <property type="evidence" value="ECO:0007669"/>
    <property type="project" value="UniProtKB-KW"/>
</dbReference>
<protein>
    <recommendedName>
        <fullName evidence="2">non-specific serine/threonine protein kinase</fullName>
        <ecNumber evidence="2">2.7.11.1</ecNumber>
    </recommendedName>
</protein>
<dbReference type="PANTHER" id="PTHR24346">
    <property type="entry name" value="MAP/MICROTUBULE AFFINITY-REGULATING KINASE"/>
    <property type="match status" value="1"/>
</dbReference>
<reference evidence="14" key="1">
    <citation type="submission" date="2022-11" db="UniProtKB">
        <authorList>
            <consortium name="WormBaseParasite"/>
        </authorList>
    </citation>
    <scope>IDENTIFICATION</scope>
</reference>
<feature type="region of interest" description="Disordered" evidence="11">
    <location>
        <begin position="551"/>
        <end position="651"/>
    </location>
</feature>
<dbReference type="InterPro" id="IPR000719">
    <property type="entry name" value="Prot_kinase_dom"/>
</dbReference>
<evidence type="ECO:0000256" key="7">
    <source>
        <dbReference type="ARBA" id="ARBA00022840"/>
    </source>
</evidence>
<proteinExistence type="predicted"/>
<organism evidence="13 14">
    <name type="scientific">Acrobeloides nanus</name>
    <dbReference type="NCBI Taxonomy" id="290746"/>
    <lineage>
        <taxon>Eukaryota</taxon>
        <taxon>Metazoa</taxon>
        <taxon>Ecdysozoa</taxon>
        <taxon>Nematoda</taxon>
        <taxon>Chromadorea</taxon>
        <taxon>Rhabditida</taxon>
        <taxon>Tylenchina</taxon>
        <taxon>Cephalobomorpha</taxon>
        <taxon>Cephaloboidea</taxon>
        <taxon>Cephalobidae</taxon>
        <taxon>Acrobeloides</taxon>
    </lineage>
</organism>
<keyword evidence="7 10" id="KW-0067">ATP-binding</keyword>
<dbReference type="AlphaFoldDB" id="A0A914E0N0"/>
<feature type="region of interest" description="Disordered" evidence="11">
    <location>
        <begin position="330"/>
        <end position="354"/>
    </location>
</feature>
<keyword evidence="5 10" id="KW-0547">Nucleotide-binding</keyword>
<feature type="compositionally biased region" description="Low complexity" evidence="11">
    <location>
        <begin position="378"/>
        <end position="403"/>
    </location>
</feature>
<dbReference type="InterPro" id="IPR008271">
    <property type="entry name" value="Ser/Thr_kinase_AS"/>
</dbReference>
<evidence type="ECO:0000256" key="5">
    <source>
        <dbReference type="ARBA" id="ARBA00022741"/>
    </source>
</evidence>
<evidence type="ECO:0000256" key="2">
    <source>
        <dbReference type="ARBA" id="ARBA00012513"/>
    </source>
</evidence>
<evidence type="ECO:0000313" key="13">
    <source>
        <dbReference type="Proteomes" id="UP000887540"/>
    </source>
</evidence>